<organism evidence="5 6">
    <name type="scientific">Pedobacter rhodius</name>
    <dbReference type="NCBI Taxonomy" id="3004098"/>
    <lineage>
        <taxon>Bacteria</taxon>
        <taxon>Pseudomonadati</taxon>
        <taxon>Bacteroidota</taxon>
        <taxon>Sphingobacteriia</taxon>
        <taxon>Sphingobacteriales</taxon>
        <taxon>Sphingobacteriaceae</taxon>
        <taxon>Pedobacter</taxon>
    </lineage>
</organism>
<dbReference type="EC" id="3.1.4.3" evidence="2"/>
<evidence type="ECO:0000256" key="1">
    <source>
        <dbReference type="ARBA" id="ARBA00009717"/>
    </source>
</evidence>
<feature type="domain" description="Bacterial phospholipase C C-terminal" evidence="4">
    <location>
        <begin position="703"/>
        <end position="773"/>
    </location>
</feature>
<reference evidence="5" key="1">
    <citation type="submission" date="2022-12" db="EMBL/GenBank/DDBJ databases">
        <title>Genome sequence of SJ11.</title>
        <authorList>
            <person name="Woo H."/>
        </authorList>
    </citation>
    <scope>NUCLEOTIDE SEQUENCE</scope>
    <source>
        <strain evidence="5">SJ11</strain>
    </source>
</reference>
<comment type="similarity">
    <text evidence="1">Belongs to the bacterial phospholipase C family.</text>
</comment>
<dbReference type="SUPFAM" id="SSF53649">
    <property type="entry name" value="Alkaline phosphatase-like"/>
    <property type="match status" value="1"/>
</dbReference>
<dbReference type="Pfam" id="PF04185">
    <property type="entry name" value="Phosphoesterase"/>
    <property type="match status" value="1"/>
</dbReference>
<gene>
    <name evidence="5" type="ORF">O0931_12410</name>
</gene>
<evidence type="ECO:0000256" key="3">
    <source>
        <dbReference type="ARBA" id="ARBA00022801"/>
    </source>
</evidence>
<dbReference type="PANTHER" id="PTHR31956">
    <property type="entry name" value="NON-SPECIFIC PHOSPHOLIPASE C4-RELATED"/>
    <property type="match status" value="1"/>
</dbReference>
<accession>A0ABT4KYU8</accession>
<feature type="domain" description="Bacterial phospholipase C C-terminal" evidence="4">
    <location>
        <begin position="581"/>
        <end position="678"/>
    </location>
</feature>
<proteinExistence type="inferred from homology"/>
<dbReference type="EMBL" id="JAPWGL010000003">
    <property type="protein sequence ID" value="MCZ4224108.1"/>
    <property type="molecule type" value="Genomic_DNA"/>
</dbReference>
<dbReference type="Pfam" id="PF05506">
    <property type="entry name" value="PLipase_C_C"/>
    <property type="match status" value="2"/>
</dbReference>
<dbReference type="InterPro" id="IPR017767">
    <property type="entry name" value="PC-PLC"/>
</dbReference>
<name>A0ABT4KYU8_9SPHI</name>
<dbReference type="PANTHER" id="PTHR31956:SF1">
    <property type="entry name" value="NON-SPECIFIC PHOSPHOLIPASE C1"/>
    <property type="match status" value="1"/>
</dbReference>
<sequence length="793" mass="88670">MDSRREFIKKAALFAGATGVAGALPNSVLRAMSINAEAGSTFHDAEHIVFLMQENRSFDHMFGSMKGVRGFNDPHPHIQPDGNKVWLQKDGQGYTYAPFHVDINKTKITWQGGLPHSWNDQVAARNGGRYDKWFPVKSAMTLSYYDRSDVPFYYALADAFTVCDQHFCSSLTGTTPNRLFFFTGTVRGEKSENRVAVVNNDQAESQNNVFVDWPTFQETLEDNGIDWRIYQNELWTSKLPEGEIDDWLGNYGDNPVEYISRHNVKLSAYFRKNGDNTIKPALTAKEVQAKYDKLSQREKNLIDKAFQTNINEKDYLELAPFTFTNDEGKSETINIPKGDIFHQFRKDVDGGKLPAVSWLVAPQRFSDHTSSPLYGTWYVSEALDILTKNPEVWKKTIFILTYDENDGYFDHQPPFVVPNPDDASSGKVSAGINYATDFEARKGSPIGLGYRVPMVIASPWSKGGFVNSQVFDHTSSLMFMEKWLSKKTGKNIKSNNISDWRRHICGDLTSAFRPYNGEEIKSPEPLKRETVVANINNARNKPAQVGPTALNKIEVAKINKFELFSSQTSAHAPKQEPGTKPACALPYQLTADANLVGNEVELTFQSAKTLFGNETETVGAPFTMNTVTSFKGVQGKVWAYAVKAGDTLTDKINIEDFDNEAYDFRITGPNGFYRHFTGSKKNPQISIKAKPEQSGLLTKKLTGNLVFAIENKGTSAVNIQIADNKYKAATQNLNLKPKSITNVLLSLSRSGHWYDFSIIQNGNAVFKHRYAGKIETGEITITDPYMGNALGLA</sequence>
<keyword evidence="6" id="KW-1185">Reference proteome</keyword>
<dbReference type="NCBIfam" id="TIGR03396">
    <property type="entry name" value="PC_PLC"/>
    <property type="match status" value="1"/>
</dbReference>
<evidence type="ECO:0000313" key="5">
    <source>
        <dbReference type="EMBL" id="MCZ4224108.1"/>
    </source>
</evidence>
<dbReference type="Gene3D" id="3.40.720.10">
    <property type="entry name" value="Alkaline Phosphatase, subunit A"/>
    <property type="match status" value="2"/>
</dbReference>
<evidence type="ECO:0000259" key="4">
    <source>
        <dbReference type="Pfam" id="PF05506"/>
    </source>
</evidence>
<dbReference type="Proteomes" id="UP001144341">
    <property type="component" value="Unassembled WGS sequence"/>
</dbReference>
<dbReference type="RefSeq" id="WP_269415896.1">
    <property type="nucleotide sequence ID" value="NZ_JAPWGL010000003.1"/>
</dbReference>
<comment type="caution">
    <text evidence="5">The sequence shown here is derived from an EMBL/GenBank/DDBJ whole genome shotgun (WGS) entry which is preliminary data.</text>
</comment>
<keyword evidence="3" id="KW-0378">Hydrolase</keyword>
<evidence type="ECO:0000313" key="6">
    <source>
        <dbReference type="Proteomes" id="UP001144341"/>
    </source>
</evidence>
<evidence type="ECO:0000256" key="2">
    <source>
        <dbReference type="ARBA" id="ARBA00012018"/>
    </source>
</evidence>
<dbReference type="InterPro" id="IPR006311">
    <property type="entry name" value="TAT_signal"/>
</dbReference>
<dbReference type="InterPro" id="IPR007312">
    <property type="entry name" value="Phosphoesterase"/>
</dbReference>
<dbReference type="InterPro" id="IPR008475">
    <property type="entry name" value="PLipase_C_C"/>
</dbReference>
<dbReference type="PROSITE" id="PS51318">
    <property type="entry name" value="TAT"/>
    <property type="match status" value="1"/>
</dbReference>
<protein>
    <recommendedName>
        <fullName evidence="2">phospholipase C</fullName>
        <ecNumber evidence="2">3.1.4.3</ecNumber>
    </recommendedName>
</protein>
<dbReference type="InterPro" id="IPR017850">
    <property type="entry name" value="Alkaline_phosphatase_core_sf"/>
</dbReference>